<comment type="caution">
    <text evidence="1">The sequence shown here is derived from an EMBL/GenBank/DDBJ whole genome shotgun (WGS) entry which is preliminary data.</text>
</comment>
<gene>
    <name evidence="1" type="ORF">CRP01_15720</name>
</gene>
<accession>A0A2D0NAA6</accession>
<protein>
    <submittedName>
        <fullName evidence="1">Uncharacterized protein</fullName>
    </submittedName>
</protein>
<dbReference type="EMBL" id="PDUD01000021">
    <property type="protein sequence ID" value="PHN05444.1"/>
    <property type="molecule type" value="Genomic_DNA"/>
</dbReference>
<organism evidence="1 2">
    <name type="scientific">Flavilitoribacter nigricans (strain ATCC 23147 / DSM 23189 / NBRC 102662 / NCIMB 1420 / SS-2)</name>
    <name type="common">Lewinella nigricans</name>
    <dbReference type="NCBI Taxonomy" id="1122177"/>
    <lineage>
        <taxon>Bacteria</taxon>
        <taxon>Pseudomonadati</taxon>
        <taxon>Bacteroidota</taxon>
        <taxon>Saprospiria</taxon>
        <taxon>Saprospirales</taxon>
        <taxon>Lewinellaceae</taxon>
        <taxon>Flavilitoribacter</taxon>
    </lineage>
</organism>
<reference evidence="1 2" key="1">
    <citation type="submission" date="2017-10" db="EMBL/GenBank/DDBJ databases">
        <title>The draft genome sequence of Lewinella nigricans NBRC 102662.</title>
        <authorList>
            <person name="Wang K."/>
        </authorList>
    </citation>
    <scope>NUCLEOTIDE SEQUENCE [LARGE SCALE GENOMIC DNA]</scope>
    <source>
        <strain evidence="1 2">NBRC 102662</strain>
    </source>
</reference>
<proteinExistence type="predicted"/>
<evidence type="ECO:0000313" key="2">
    <source>
        <dbReference type="Proteomes" id="UP000223913"/>
    </source>
</evidence>
<dbReference type="AlphaFoldDB" id="A0A2D0NAA6"/>
<keyword evidence="2" id="KW-1185">Reference proteome</keyword>
<name>A0A2D0NAA6_FLAN2</name>
<evidence type="ECO:0000313" key="1">
    <source>
        <dbReference type="EMBL" id="PHN05444.1"/>
    </source>
</evidence>
<dbReference type="Proteomes" id="UP000223913">
    <property type="component" value="Unassembled WGS sequence"/>
</dbReference>
<sequence length="61" mass="6923">MLAGRKKIQFRWFVGVVPVEYRLIVYSGDLFAAYFRRLAQKRLTIGGEIPGAIPKAVPDEN</sequence>